<protein>
    <submittedName>
        <fullName evidence="20">Uncharacterized protein LOC118421890</fullName>
    </submittedName>
</protein>
<dbReference type="GO" id="GO:0007154">
    <property type="term" value="P:cell communication"/>
    <property type="evidence" value="ECO:0007669"/>
    <property type="project" value="UniProtKB-ARBA"/>
</dbReference>
<dbReference type="PANTHER" id="PTHR47537">
    <property type="entry name" value="CUBILIN"/>
    <property type="match status" value="1"/>
</dbReference>
<sequence length="1204" mass="130490">MRPTFLLLVLCWHVWMMSHHRAQAIRVLQTPRVGGSLWFDARGGKELHFLSSLDSSNRFRLQPNLGRAIQVVTVLKNVQPELQAAVQKVRQKIDALDSIIVDKCESQPCKNEGHCVNDPGMTYHCSCPKGRTGAHCEEDVNECATPPCAGYSNCINTEGSYRCVCRQGWKGEYCLTDIDECAAGTAVCNSTHSRCRNTDGAYDCVCPERHEGPNCEPIPTTIAPTTVRPTTTMLPTTTNAVTSEPSLEISGSGNRNSGVTTAGNSGGNAGGSNAQVTGSQEGSRENPLCGQTSFLAGSGYVASPNYPDHYPNNVDCTYRIATTPGKLVLIRFIDEFGLESDNDGTCKYDRLTVVLNGTTTLGTYCGGQEPPSTITGATVDVRLRTDFAISRKGFRLRYEAIDPDSVLDLPETLPTCDGSTTTTVSGVRRTLTSPMFPNKYPDDLSCSWTFLAPRDKFVEVRFLTLFVEAASKCNYDRVIVLIDGVETGDGPYCTDNKPTEAFYGRNVTVKFISDASVAEQGFEMTYQSVQGGASLKKRVTLTEPLPCGETSFSNTGILESPDYPQKYPNGLHCAWNILVTKGRRVKLWFETFEVEAQTYCQYDRVVVETHPGNYHQLCNSKQISPLESRDNQMKVTFITDTALAFTGFRAFWVAQQGDTEKHQSRVVNVEEGKTLILDCGDSNSLMGDPVILTFGSPKFSWSHEGTPLAADWAVLSVRGEEASAGRYLCVASSNVTDVVLMLTFNVTVRDADWFGSGEGSGSGAGPGSGTDLSDEEDGMLLETADLTSAQNPRLWDGDSEISPGSGQGLDGVDGTVTPTAVVTTGRVGSMSEGFESEGNGEQGLSSVWITGSVRRALFESEGENEEVPAHTEEEAMGVGFESHDNVDQDRGLSSVSEELFGYENENEQPETHPESASPPSDTVDRGIIEDSHIDNDINVIDNVIDNDNDTIAALSSAHGANHATTETTTRENEQSTNHDTPQDTNHGTEQDTNHDTPQDHDTAYFDTYPMSKHVQTSLQTRDIYAKEGSVGMVHPLLAVQAFAREIARLRDSGDLTQASLFHALGIGEDAFAAEGIEAFLNRLRGLDDPTAAGLLQALGVKSDAYVEKNMEAVFGEMHRLREAGNHTVTSLLQSLGMAPDPSLPLTPPERPEQGAEIQSDPLANLTSLFSAEIDPGEWVGEGGSFAKTFADIMEMSAGWGKKKK</sequence>
<dbReference type="GO" id="GO:0005886">
    <property type="term" value="C:plasma membrane"/>
    <property type="evidence" value="ECO:0000318"/>
    <property type="project" value="GO_Central"/>
</dbReference>
<dbReference type="SUPFAM" id="SSF49854">
    <property type="entry name" value="Spermadhesin, CUB domain"/>
    <property type="match status" value="3"/>
</dbReference>
<dbReference type="InterPro" id="IPR000152">
    <property type="entry name" value="EGF-type_Asp/Asn_hydroxyl_site"/>
</dbReference>
<dbReference type="SUPFAM" id="SSF57184">
    <property type="entry name" value="Growth factor receptor domain"/>
    <property type="match status" value="1"/>
</dbReference>
<feature type="domain" description="CUB" evidence="16">
    <location>
        <begin position="547"/>
        <end position="655"/>
    </location>
</feature>
<proteinExistence type="predicted"/>
<dbReference type="Gene3D" id="2.10.25.10">
    <property type="entry name" value="Laminin"/>
    <property type="match status" value="3"/>
</dbReference>
<dbReference type="FunFam" id="2.10.25.10:FF:000391">
    <property type="entry name" value="Weary, isoform C"/>
    <property type="match status" value="1"/>
</dbReference>
<evidence type="ECO:0000256" key="3">
    <source>
        <dbReference type="ARBA" id="ARBA00022536"/>
    </source>
</evidence>
<evidence type="ECO:0000256" key="11">
    <source>
        <dbReference type="ARBA" id="ARBA00023180"/>
    </source>
</evidence>
<evidence type="ECO:0000259" key="17">
    <source>
        <dbReference type="PROSITE" id="PS50026"/>
    </source>
</evidence>
<feature type="region of interest" description="Disordered" evidence="14">
    <location>
        <begin position="957"/>
        <end position="1002"/>
    </location>
</feature>
<feature type="signal peptide" evidence="15">
    <location>
        <begin position="1"/>
        <end position="24"/>
    </location>
</feature>
<dbReference type="PANTHER" id="PTHR47537:SF2">
    <property type="entry name" value="CUBILIN"/>
    <property type="match status" value="1"/>
</dbReference>
<dbReference type="FunFam" id="2.60.120.290:FF:000005">
    <property type="entry name" value="Procollagen C-endopeptidase enhancer 1"/>
    <property type="match status" value="1"/>
</dbReference>
<evidence type="ECO:0000256" key="10">
    <source>
        <dbReference type="ARBA" id="ARBA00023157"/>
    </source>
</evidence>
<dbReference type="Pfam" id="PF00431">
    <property type="entry name" value="CUB"/>
    <property type="match status" value="3"/>
</dbReference>
<evidence type="ECO:0000259" key="16">
    <source>
        <dbReference type="PROSITE" id="PS01180"/>
    </source>
</evidence>
<feature type="disulfide bond" evidence="13">
    <location>
        <begin position="127"/>
        <end position="136"/>
    </location>
</feature>
<dbReference type="AlphaFoldDB" id="A0A9J7LLU7"/>
<dbReference type="RefSeq" id="XP_035685288.1">
    <property type="nucleotide sequence ID" value="XM_035829395.1"/>
</dbReference>
<feature type="chain" id="PRO_5039950021" evidence="15">
    <location>
        <begin position="25"/>
        <end position="1204"/>
    </location>
</feature>
<feature type="region of interest" description="Disordered" evidence="14">
    <location>
        <begin position="1137"/>
        <end position="1156"/>
    </location>
</feature>
<dbReference type="InterPro" id="IPR049883">
    <property type="entry name" value="NOTCH1_EGF-like"/>
</dbReference>
<feature type="compositionally biased region" description="Polar residues" evidence="14">
    <location>
        <begin position="243"/>
        <end position="255"/>
    </location>
</feature>
<evidence type="ECO:0000256" key="15">
    <source>
        <dbReference type="SAM" id="SignalP"/>
    </source>
</evidence>
<keyword evidence="19" id="KW-1185">Reference proteome</keyword>
<dbReference type="CDD" id="cd00054">
    <property type="entry name" value="EGF_CA"/>
    <property type="match status" value="3"/>
</dbReference>
<organism evidence="19 20">
    <name type="scientific">Branchiostoma floridae</name>
    <name type="common">Florida lancelet</name>
    <name type="synonym">Amphioxus</name>
    <dbReference type="NCBI Taxonomy" id="7739"/>
    <lineage>
        <taxon>Eukaryota</taxon>
        <taxon>Metazoa</taxon>
        <taxon>Chordata</taxon>
        <taxon>Cephalochordata</taxon>
        <taxon>Leptocardii</taxon>
        <taxon>Amphioxiformes</taxon>
        <taxon>Branchiostomatidae</taxon>
        <taxon>Branchiostoma</taxon>
    </lineage>
</organism>
<dbReference type="PROSITE" id="PS00022">
    <property type="entry name" value="EGF_1"/>
    <property type="match status" value="3"/>
</dbReference>
<dbReference type="InterPro" id="IPR035914">
    <property type="entry name" value="Sperma_CUB_dom_sf"/>
</dbReference>
<evidence type="ECO:0000313" key="20">
    <source>
        <dbReference type="RefSeq" id="XP_035685288.1"/>
    </source>
</evidence>
<evidence type="ECO:0000256" key="6">
    <source>
        <dbReference type="ARBA" id="ARBA00022737"/>
    </source>
</evidence>
<keyword evidence="2" id="KW-1003">Cell membrane</keyword>
<dbReference type="KEGG" id="bfo:118421890"/>
<feature type="domain" description="CUB" evidence="16">
    <location>
        <begin position="416"/>
        <end position="529"/>
    </location>
</feature>
<feature type="compositionally biased region" description="Polar residues" evidence="14">
    <location>
        <begin position="974"/>
        <end position="985"/>
    </location>
</feature>
<comment type="subcellular location">
    <subcellularLocation>
        <location evidence="1">Cell membrane</location>
        <topology evidence="1">Single-pass type I membrane protein</topology>
    </subcellularLocation>
</comment>
<dbReference type="OMA" id="TEQDTNH"/>
<feature type="compositionally biased region" description="Gly residues" evidence="14">
    <location>
        <begin position="756"/>
        <end position="768"/>
    </location>
</feature>
<keyword evidence="4" id="KW-0812">Transmembrane</keyword>
<feature type="compositionally biased region" description="Basic and acidic residues" evidence="14">
    <location>
        <begin position="986"/>
        <end position="1002"/>
    </location>
</feature>
<feature type="compositionally biased region" description="Low complexity" evidence="14">
    <location>
        <begin position="217"/>
        <end position="242"/>
    </location>
</feature>
<reference evidence="20" key="2">
    <citation type="submission" date="2025-08" db="UniProtKB">
        <authorList>
            <consortium name="RefSeq"/>
        </authorList>
    </citation>
    <scope>IDENTIFICATION</scope>
    <source>
        <strain evidence="20">S238N-H82</strain>
        <tissue evidence="20">Testes</tissue>
    </source>
</reference>
<evidence type="ECO:0000256" key="1">
    <source>
        <dbReference type="ARBA" id="ARBA00004251"/>
    </source>
</evidence>
<feature type="domain" description="Ig-like" evidence="18">
    <location>
        <begin position="669"/>
        <end position="747"/>
    </location>
</feature>
<keyword evidence="3 13" id="KW-0245">EGF-like domain</keyword>
<dbReference type="Pfam" id="PF07645">
    <property type="entry name" value="EGF_CA"/>
    <property type="match status" value="2"/>
</dbReference>
<feature type="region of interest" description="Disordered" evidence="14">
    <location>
        <begin position="217"/>
        <end position="285"/>
    </location>
</feature>
<dbReference type="CDD" id="cd00041">
    <property type="entry name" value="CUB"/>
    <property type="match status" value="3"/>
</dbReference>
<dbReference type="InterPro" id="IPR001881">
    <property type="entry name" value="EGF-like_Ca-bd_dom"/>
</dbReference>
<keyword evidence="10 13" id="KW-1015">Disulfide bond</keyword>
<keyword evidence="7" id="KW-0106">Calcium</keyword>
<dbReference type="InterPro" id="IPR053207">
    <property type="entry name" value="Non-NMDA_GluR_Accessory"/>
</dbReference>
<evidence type="ECO:0000256" key="14">
    <source>
        <dbReference type="SAM" id="MobiDB-lite"/>
    </source>
</evidence>
<evidence type="ECO:0000256" key="7">
    <source>
        <dbReference type="ARBA" id="ARBA00022837"/>
    </source>
</evidence>
<dbReference type="SMART" id="SM00042">
    <property type="entry name" value="CUB"/>
    <property type="match status" value="3"/>
</dbReference>
<dbReference type="InterPro" id="IPR000742">
    <property type="entry name" value="EGF"/>
</dbReference>
<accession>A0A9J7LLU7</accession>
<keyword evidence="9" id="KW-0472">Membrane</keyword>
<feature type="domain" description="CUB" evidence="16">
    <location>
        <begin position="289"/>
        <end position="401"/>
    </location>
</feature>
<evidence type="ECO:0000256" key="9">
    <source>
        <dbReference type="ARBA" id="ARBA00023136"/>
    </source>
</evidence>
<dbReference type="InterPro" id="IPR000859">
    <property type="entry name" value="CUB_dom"/>
</dbReference>
<dbReference type="PROSITE" id="PS50835">
    <property type="entry name" value="IG_LIKE"/>
    <property type="match status" value="1"/>
</dbReference>
<dbReference type="PROSITE" id="PS50026">
    <property type="entry name" value="EGF_3"/>
    <property type="match status" value="3"/>
</dbReference>
<dbReference type="PROSITE" id="PS01187">
    <property type="entry name" value="EGF_CA"/>
    <property type="match status" value="2"/>
</dbReference>
<dbReference type="Gene3D" id="2.60.120.290">
    <property type="entry name" value="Spermadhesin, CUB domain"/>
    <property type="match status" value="3"/>
</dbReference>
<reference evidence="19" key="1">
    <citation type="journal article" date="2020" name="Nat. Ecol. Evol.">
        <title>Deeply conserved synteny resolves early events in vertebrate evolution.</title>
        <authorList>
            <person name="Simakov O."/>
            <person name="Marletaz F."/>
            <person name="Yue J.X."/>
            <person name="O'Connell B."/>
            <person name="Jenkins J."/>
            <person name="Brandt A."/>
            <person name="Calef R."/>
            <person name="Tung C.H."/>
            <person name="Huang T.K."/>
            <person name="Schmutz J."/>
            <person name="Satoh N."/>
            <person name="Yu J.K."/>
            <person name="Putnam N.H."/>
            <person name="Green R.E."/>
            <person name="Rokhsar D.S."/>
        </authorList>
    </citation>
    <scope>NUCLEOTIDE SEQUENCE [LARGE SCALE GENOMIC DNA]</scope>
    <source>
        <strain evidence="19">S238N-H82</strain>
    </source>
</reference>
<keyword evidence="5 15" id="KW-0732">Signal</keyword>
<gene>
    <name evidence="20" type="primary">LOC118421890</name>
</gene>
<feature type="domain" description="EGF-like" evidence="17">
    <location>
        <begin position="139"/>
        <end position="175"/>
    </location>
</feature>
<dbReference type="InterPro" id="IPR007110">
    <property type="entry name" value="Ig-like_dom"/>
</dbReference>
<dbReference type="SMART" id="SM00181">
    <property type="entry name" value="EGF"/>
    <property type="match status" value="3"/>
</dbReference>
<keyword evidence="11" id="KW-0325">Glycoprotein</keyword>
<evidence type="ECO:0000256" key="5">
    <source>
        <dbReference type="ARBA" id="ARBA00022729"/>
    </source>
</evidence>
<evidence type="ECO:0000313" key="19">
    <source>
        <dbReference type="Proteomes" id="UP000001554"/>
    </source>
</evidence>
<feature type="region of interest" description="Disordered" evidence="14">
    <location>
        <begin position="756"/>
        <end position="775"/>
    </location>
</feature>
<feature type="domain" description="EGF-like" evidence="17">
    <location>
        <begin position="177"/>
        <end position="216"/>
    </location>
</feature>
<dbReference type="PROSITE" id="PS00010">
    <property type="entry name" value="ASX_HYDROXYL"/>
    <property type="match status" value="2"/>
</dbReference>
<comment type="caution">
    <text evidence="13">Lacks conserved residue(s) required for the propagation of feature annotation.</text>
</comment>
<dbReference type="InterPro" id="IPR018097">
    <property type="entry name" value="EGF_Ca-bd_CS"/>
</dbReference>
<dbReference type="GO" id="GO:0005509">
    <property type="term" value="F:calcium ion binding"/>
    <property type="evidence" value="ECO:0007669"/>
    <property type="project" value="InterPro"/>
</dbReference>
<feature type="region of interest" description="Disordered" evidence="14">
    <location>
        <begin position="787"/>
        <end position="815"/>
    </location>
</feature>
<dbReference type="GeneID" id="118421890"/>
<dbReference type="PROSITE" id="PS01180">
    <property type="entry name" value="CUB"/>
    <property type="match status" value="3"/>
</dbReference>
<feature type="disulfide bond" evidence="13">
    <location>
        <begin position="165"/>
        <end position="174"/>
    </location>
</feature>
<evidence type="ECO:0000256" key="4">
    <source>
        <dbReference type="ARBA" id="ARBA00022692"/>
    </source>
</evidence>
<evidence type="ECO:0000259" key="18">
    <source>
        <dbReference type="PROSITE" id="PS50835"/>
    </source>
</evidence>
<keyword evidence="6" id="KW-0677">Repeat</keyword>
<feature type="region of interest" description="Disordered" evidence="14">
    <location>
        <begin position="902"/>
        <end position="926"/>
    </location>
</feature>
<evidence type="ECO:0000256" key="8">
    <source>
        <dbReference type="ARBA" id="ARBA00022989"/>
    </source>
</evidence>
<dbReference type="SMART" id="SM00179">
    <property type="entry name" value="EGF_CA"/>
    <property type="match status" value="3"/>
</dbReference>
<name>A0A9J7LLU7_BRAFL</name>
<evidence type="ECO:0000256" key="12">
    <source>
        <dbReference type="PROSITE-ProRule" id="PRU00059"/>
    </source>
</evidence>
<evidence type="ECO:0000256" key="2">
    <source>
        <dbReference type="ARBA" id="ARBA00022475"/>
    </source>
</evidence>
<feature type="disulfide bond" evidence="12">
    <location>
        <begin position="289"/>
        <end position="316"/>
    </location>
</feature>
<dbReference type="GO" id="GO:0023052">
    <property type="term" value="P:signaling"/>
    <property type="evidence" value="ECO:0007669"/>
    <property type="project" value="UniProtKB-ARBA"/>
</dbReference>
<dbReference type="Pfam" id="PF00008">
    <property type="entry name" value="EGF"/>
    <property type="match status" value="1"/>
</dbReference>
<dbReference type="Proteomes" id="UP000001554">
    <property type="component" value="Chromosome 8"/>
</dbReference>
<feature type="domain" description="EGF-like" evidence="17">
    <location>
        <begin position="100"/>
        <end position="137"/>
    </location>
</feature>
<dbReference type="PROSITE" id="PS01186">
    <property type="entry name" value="EGF_2"/>
    <property type="match status" value="1"/>
</dbReference>
<feature type="disulfide bond" evidence="13">
    <location>
        <begin position="206"/>
        <end position="215"/>
    </location>
</feature>
<dbReference type="OrthoDB" id="6022136at2759"/>
<evidence type="ECO:0000256" key="13">
    <source>
        <dbReference type="PROSITE-ProRule" id="PRU00076"/>
    </source>
</evidence>
<keyword evidence="8" id="KW-1133">Transmembrane helix</keyword>
<dbReference type="InterPro" id="IPR009030">
    <property type="entry name" value="Growth_fac_rcpt_cys_sf"/>
</dbReference>